<dbReference type="AlphaFoldDB" id="A0A238KBC7"/>
<gene>
    <name evidence="1" type="ORF">OCA8868_02296</name>
</gene>
<protein>
    <submittedName>
        <fullName evidence="1">Uncharacterized protein</fullName>
    </submittedName>
</protein>
<evidence type="ECO:0000313" key="1">
    <source>
        <dbReference type="EMBL" id="SMX40148.1"/>
    </source>
</evidence>
<name>A0A238KBC7_9RHOB</name>
<organism evidence="1 2">
    <name type="scientific">Octadecabacter ascidiaceicola</name>
    <dbReference type="NCBI Taxonomy" id="1655543"/>
    <lineage>
        <taxon>Bacteria</taxon>
        <taxon>Pseudomonadati</taxon>
        <taxon>Pseudomonadota</taxon>
        <taxon>Alphaproteobacteria</taxon>
        <taxon>Rhodobacterales</taxon>
        <taxon>Roseobacteraceae</taxon>
        <taxon>Octadecabacter</taxon>
    </lineage>
</organism>
<dbReference type="EMBL" id="FXYD01000003">
    <property type="protein sequence ID" value="SMX40148.1"/>
    <property type="molecule type" value="Genomic_DNA"/>
</dbReference>
<evidence type="ECO:0000313" key="2">
    <source>
        <dbReference type="Proteomes" id="UP000203464"/>
    </source>
</evidence>
<reference evidence="2" key="1">
    <citation type="submission" date="2017-05" db="EMBL/GenBank/DDBJ databases">
        <authorList>
            <person name="Rodrigo-Torres L."/>
            <person name="Arahal R. D."/>
            <person name="Lucena T."/>
        </authorList>
    </citation>
    <scope>NUCLEOTIDE SEQUENCE [LARGE SCALE GENOMIC DNA]</scope>
    <source>
        <strain evidence="2">CECT 8868</strain>
    </source>
</reference>
<dbReference type="Proteomes" id="UP000203464">
    <property type="component" value="Unassembled WGS sequence"/>
</dbReference>
<sequence length="111" mass="12533">MESCRNEIRQINRNIRRLNCADAINEAQDILPDGRSAVVKDLPALKEIRDGLLALENAFKTGPRSEEFSDQTEEYDVPIVQTKQSKFLYEPDAVSDHVTLEQANTIAAEPF</sequence>
<proteinExistence type="predicted"/>
<accession>A0A238KBC7</accession>
<keyword evidence="2" id="KW-1185">Reference proteome</keyword>